<dbReference type="AlphaFoldDB" id="A0A450W894"/>
<gene>
    <name evidence="2" type="ORF">BECKLPF1236B_GA0070989_104517</name>
</gene>
<proteinExistence type="predicted"/>
<evidence type="ECO:0000256" key="1">
    <source>
        <dbReference type="SAM" id="Phobius"/>
    </source>
</evidence>
<keyword evidence="1" id="KW-1133">Transmembrane helix</keyword>
<keyword evidence="1" id="KW-0812">Transmembrane</keyword>
<sequence length="106" mass="11596">MADPVLDTLDYCETLEKSQFPHYQAKAHARGLNEALVAATAELATKADIENLRVETKADIENLRVETKSEIIQMKSDIIAWNVGMLVALAVIIVTAVVGIVPMMSK</sequence>
<feature type="transmembrane region" description="Helical" evidence="1">
    <location>
        <begin position="78"/>
        <end position="101"/>
    </location>
</feature>
<keyword evidence="1" id="KW-0472">Membrane</keyword>
<reference evidence="2" key="1">
    <citation type="submission" date="2019-02" db="EMBL/GenBank/DDBJ databases">
        <authorList>
            <person name="Gruber-Vodicka R. H."/>
            <person name="Seah K. B. B."/>
        </authorList>
    </citation>
    <scope>NUCLEOTIDE SEQUENCE</scope>
    <source>
        <strain evidence="2">BECK_S313</strain>
    </source>
</reference>
<evidence type="ECO:0008006" key="3">
    <source>
        <dbReference type="Google" id="ProtNLM"/>
    </source>
</evidence>
<accession>A0A450W894</accession>
<organism evidence="2">
    <name type="scientific">Candidatus Kentrum sp. LPFa</name>
    <dbReference type="NCBI Taxonomy" id="2126335"/>
    <lineage>
        <taxon>Bacteria</taxon>
        <taxon>Pseudomonadati</taxon>
        <taxon>Pseudomonadota</taxon>
        <taxon>Gammaproteobacteria</taxon>
        <taxon>Candidatus Kentrum</taxon>
    </lineage>
</organism>
<name>A0A450W894_9GAMM</name>
<evidence type="ECO:0000313" key="2">
    <source>
        <dbReference type="EMBL" id="VFK13259.1"/>
    </source>
</evidence>
<dbReference type="EMBL" id="CAADFK010000045">
    <property type="protein sequence ID" value="VFK13259.1"/>
    <property type="molecule type" value="Genomic_DNA"/>
</dbReference>
<protein>
    <recommendedName>
        <fullName evidence="3">DUF1640 domain-containing protein</fullName>
    </recommendedName>
</protein>